<comment type="similarity">
    <text evidence="2 13">Belongs to the FAN1 family.</text>
</comment>
<keyword evidence="6 12" id="KW-0863">Zinc-finger</keyword>
<evidence type="ECO:0000259" key="14">
    <source>
        <dbReference type="PROSITE" id="PS51908"/>
    </source>
</evidence>
<dbReference type="Pfam" id="PF08774">
    <property type="entry name" value="VRR_NUC"/>
    <property type="match status" value="1"/>
</dbReference>
<dbReference type="InterPro" id="IPR011856">
    <property type="entry name" value="tRNA_endonuc-like_dom_sf"/>
</dbReference>
<dbReference type="InterPro" id="IPR006642">
    <property type="entry name" value="Rad18_UBZ4"/>
</dbReference>
<dbReference type="InterPro" id="IPR014883">
    <property type="entry name" value="VRR_NUC"/>
</dbReference>
<organism evidence="15 16">
    <name type="scientific">Carex littledalei</name>
    <dbReference type="NCBI Taxonomy" id="544730"/>
    <lineage>
        <taxon>Eukaryota</taxon>
        <taxon>Viridiplantae</taxon>
        <taxon>Streptophyta</taxon>
        <taxon>Embryophyta</taxon>
        <taxon>Tracheophyta</taxon>
        <taxon>Spermatophyta</taxon>
        <taxon>Magnoliopsida</taxon>
        <taxon>Liliopsida</taxon>
        <taxon>Poales</taxon>
        <taxon>Cyperaceae</taxon>
        <taxon>Cyperoideae</taxon>
        <taxon>Cariceae</taxon>
        <taxon>Carex</taxon>
        <taxon>Carex subgen. Euthyceras</taxon>
    </lineage>
</organism>
<dbReference type="OrthoDB" id="76364at2759"/>
<evidence type="ECO:0000256" key="3">
    <source>
        <dbReference type="ARBA" id="ARBA00022722"/>
    </source>
</evidence>
<reference evidence="15" key="1">
    <citation type="submission" date="2020-01" db="EMBL/GenBank/DDBJ databases">
        <title>Genome sequence of Kobresia littledalei, the first chromosome-level genome in the family Cyperaceae.</title>
        <authorList>
            <person name="Qu G."/>
        </authorList>
    </citation>
    <scope>NUCLEOTIDE SEQUENCE</scope>
    <source>
        <strain evidence="15">C.B.Clarke</strain>
        <tissue evidence="15">Leaf</tissue>
    </source>
</reference>
<evidence type="ECO:0000256" key="13">
    <source>
        <dbReference type="RuleBase" id="RU365033"/>
    </source>
</evidence>
<comment type="function">
    <text evidence="13">Nuclease required for the repair of DNA interstrand cross-links (ICL). Acts as a 5'-3' exonuclease that anchors at a cut end of DNA and cleaves DNA successively at every third nucleotide, allowing to excise an ICL from one strand through flanking incisions.</text>
</comment>
<dbReference type="GO" id="GO:0004528">
    <property type="term" value="F:phosphodiesterase I activity"/>
    <property type="evidence" value="ECO:0007669"/>
    <property type="project" value="UniProtKB-EC"/>
</dbReference>
<evidence type="ECO:0000256" key="8">
    <source>
        <dbReference type="ARBA" id="ARBA00022833"/>
    </source>
</evidence>
<dbReference type="GO" id="GO:0008270">
    <property type="term" value="F:zinc ion binding"/>
    <property type="evidence" value="ECO:0007669"/>
    <property type="project" value="UniProtKB-KW"/>
</dbReference>
<dbReference type="EC" id="3.1.4.1" evidence="13"/>
<evidence type="ECO:0000256" key="9">
    <source>
        <dbReference type="ARBA" id="ARBA00022842"/>
    </source>
</evidence>
<dbReference type="PANTHER" id="PTHR15749:SF4">
    <property type="entry name" value="FANCONI-ASSOCIATED NUCLEASE 1"/>
    <property type="match status" value="1"/>
</dbReference>
<dbReference type="InterPro" id="IPR049132">
    <property type="entry name" value="FAN1-like_euk"/>
</dbReference>
<keyword evidence="13" id="KW-0539">Nucleus</keyword>
<dbReference type="Proteomes" id="UP000623129">
    <property type="component" value="Unassembled WGS sequence"/>
</dbReference>
<sequence>MNQIPNLTSNASQIKWRERENLKRLFQAMLRGRESLIRLIGKRRRTISPVVIELLNENPSSITATSTSSSKNGINNDLIGAELIKRESEKSEVDLVSCPVCGTSIRGTDYSVNSHLDICLKRGTKRKLTQRTLLHFMSPPNCKRGDNCIDPNSSCMEQLNADLPSNTHMLCTSSSSSNLEANHKDLISVDECSSPRLSETCDEPFLLETSFEGNSSTVLDTYIVGRKFCGDVELELNMRIILLRDTQNVKDSNAIKVVSTSLEMLGYLPRELSKCLAPLLDYNCIDCEGSVANLPGKPHDAVPIKLICHKRDYIEQGTNSGIKKDFSSLWKIVLMTVESGKRHPPNVPKYQKNFILLIEDVVRNHPHLFTDREMSFIGSFKSLSDAAQRLFIRLYTRKGPWFRMSKIAYPEITDPHIAAEELKEAGCLTLLRPSDNIHVQGCDMKDLLGLLTVSELRDILKAGLPKEEIKCARHMELVKSLLSAYENGNCRNLQKRTTEITGNCVRIARFADEVLWRVQRLFFLNGEQDLSTFLLVDIGLAKYPNYVCHASHQIFSDGGHLLQYEEAIQVAQVMDESLDNDNMKMVERCIEISKNYMCSAPMEETSLISSSVFKPRFFSCFTAWWVYTKVLTLGVSVYERERRYEDAIMILKSLLERTRDSRRGYWTLRLSINLEHKGYFNESLMVAEEGISDPWVRAGSKMALQKRVLRLGKPPRRWKLPSYADSVRRSIPEVNIVGRPLNGRVGEKNLFYGYNGELCGVEELALQYFAEEEGGGWRGVHSESGIWMTIFGLLMWDVIFSDVPNVFCSKFQTGPLDLDTDDFYDTRKDLVESQLNKIQDGMAEEILITCWDLHYGELCRGVNWDRHSLADLRAVVSCMRAQSLASICRHLALDYRSWSSGMPDLLLWRFYANNTCGEVKLVEVKGPRDRLSEQQHAWLLVLMECGYNAEVCKVTPAPKAQD</sequence>
<dbReference type="AlphaFoldDB" id="A0A833QHG1"/>
<comment type="catalytic activity">
    <reaction evidence="1 13">
        <text>Hydrolytically removes 5'-nucleotides successively from the 3'-hydroxy termini of 3'-hydroxy-terminated oligonucleotides.</text>
        <dbReference type="EC" id="3.1.4.1"/>
    </reaction>
</comment>
<evidence type="ECO:0000256" key="1">
    <source>
        <dbReference type="ARBA" id="ARBA00000983"/>
    </source>
</evidence>
<protein>
    <recommendedName>
        <fullName evidence="13">Fanconi-associated nuclease</fullName>
        <ecNumber evidence="13">3.1.4.1</ecNumber>
    </recommendedName>
</protein>
<dbReference type="EMBL" id="SWLB01000023">
    <property type="protein sequence ID" value="KAF3323748.1"/>
    <property type="molecule type" value="Genomic_DNA"/>
</dbReference>
<keyword evidence="9 13" id="KW-0460">Magnesium</keyword>
<evidence type="ECO:0000256" key="10">
    <source>
        <dbReference type="ARBA" id="ARBA00023204"/>
    </source>
</evidence>
<keyword evidence="16" id="KW-1185">Reference proteome</keyword>
<keyword evidence="3 13" id="KW-0540">Nuclease</keyword>
<dbReference type="Gene3D" id="3.40.1350.10">
    <property type="match status" value="1"/>
</dbReference>
<evidence type="ECO:0000256" key="5">
    <source>
        <dbReference type="ARBA" id="ARBA00022763"/>
    </source>
</evidence>
<dbReference type="InterPro" id="IPR049125">
    <property type="entry name" value="FAN1-like_WH"/>
</dbReference>
<evidence type="ECO:0000256" key="11">
    <source>
        <dbReference type="ARBA" id="ARBA00023211"/>
    </source>
</evidence>
<keyword evidence="8" id="KW-0862">Zinc</keyword>
<keyword evidence="4 13" id="KW-0479">Metal-binding</keyword>
<keyword evidence="5 12" id="KW-0227">DNA damage</keyword>
<evidence type="ECO:0000256" key="7">
    <source>
        <dbReference type="ARBA" id="ARBA00022801"/>
    </source>
</evidence>
<proteinExistence type="inferred from homology"/>
<comment type="cofactor">
    <cofactor evidence="13">
        <name>Mg(2+)</name>
        <dbReference type="ChEBI" id="CHEBI:18420"/>
    </cofactor>
    <cofactor evidence="13">
        <name>Mn(2+)</name>
        <dbReference type="ChEBI" id="CHEBI:29035"/>
    </cofactor>
</comment>
<dbReference type="Pfam" id="PF21315">
    <property type="entry name" value="FAN1_HTH"/>
    <property type="match status" value="1"/>
</dbReference>
<dbReference type="CDD" id="cd22326">
    <property type="entry name" value="FAN1-like"/>
    <property type="match status" value="1"/>
</dbReference>
<keyword evidence="11 13" id="KW-0464">Manganese</keyword>
<dbReference type="Gene3D" id="3.30.70.2330">
    <property type="match status" value="1"/>
</dbReference>
<keyword evidence="10 12" id="KW-0234">DNA repair</keyword>
<dbReference type="GO" id="GO:0016818">
    <property type="term" value="F:hydrolase activity, acting on acid anhydrides, in phosphorus-containing anhydrides"/>
    <property type="evidence" value="ECO:0007669"/>
    <property type="project" value="InterPro"/>
</dbReference>
<evidence type="ECO:0000256" key="2">
    <source>
        <dbReference type="ARBA" id="ARBA00005533"/>
    </source>
</evidence>
<dbReference type="GO" id="GO:0008409">
    <property type="term" value="F:5'-3' exonuclease activity"/>
    <property type="evidence" value="ECO:0007669"/>
    <property type="project" value="TreeGrafter"/>
</dbReference>
<dbReference type="PROSITE" id="PS51908">
    <property type="entry name" value="ZF_UBZ4"/>
    <property type="match status" value="1"/>
</dbReference>
<dbReference type="GO" id="GO:0017108">
    <property type="term" value="F:5'-flap endonuclease activity"/>
    <property type="evidence" value="ECO:0007669"/>
    <property type="project" value="TreeGrafter"/>
</dbReference>
<dbReference type="PANTHER" id="PTHR15749">
    <property type="entry name" value="FANCONI-ASSOCIATED NUCLEASE 1"/>
    <property type="match status" value="1"/>
</dbReference>
<keyword evidence="7 13" id="KW-0378">Hydrolase</keyword>
<dbReference type="Pfam" id="PF21170">
    <property type="entry name" value="FAN1_TPR"/>
    <property type="match status" value="1"/>
</dbReference>
<evidence type="ECO:0000256" key="12">
    <source>
        <dbReference type="PROSITE-ProRule" id="PRU01256"/>
    </source>
</evidence>
<dbReference type="InterPro" id="IPR033315">
    <property type="entry name" value="Fan1-like"/>
</dbReference>
<dbReference type="SMART" id="SM00990">
    <property type="entry name" value="VRR_NUC"/>
    <property type="match status" value="1"/>
</dbReference>
<dbReference type="GO" id="GO:0070336">
    <property type="term" value="F:flap-structured DNA binding"/>
    <property type="evidence" value="ECO:0007669"/>
    <property type="project" value="TreeGrafter"/>
</dbReference>
<name>A0A833QHG1_9POAL</name>
<dbReference type="InterPro" id="IPR014905">
    <property type="entry name" value="HIRAN"/>
</dbReference>
<gene>
    <name evidence="15" type="ORF">FCM35_KLT12479</name>
</gene>
<feature type="domain" description="UBZ4-type" evidence="14">
    <location>
        <begin position="95"/>
        <end position="124"/>
    </location>
</feature>
<evidence type="ECO:0000313" key="15">
    <source>
        <dbReference type="EMBL" id="KAF3323748.1"/>
    </source>
</evidence>
<dbReference type="SMART" id="SM00734">
    <property type="entry name" value="ZnF_Rad18"/>
    <property type="match status" value="1"/>
</dbReference>
<accession>A0A833QHG1</accession>
<dbReference type="GO" id="GO:0036297">
    <property type="term" value="P:interstrand cross-link repair"/>
    <property type="evidence" value="ECO:0007669"/>
    <property type="project" value="InterPro"/>
</dbReference>
<evidence type="ECO:0000313" key="16">
    <source>
        <dbReference type="Proteomes" id="UP000623129"/>
    </source>
</evidence>
<dbReference type="GO" id="GO:0005634">
    <property type="term" value="C:nucleus"/>
    <property type="evidence" value="ECO:0007669"/>
    <property type="project" value="UniProtKB-SubCell"/>
</dbReference>
<evidence type="ECO:0000256" key="6">
    <source>
        <dbReference type="ARBA" id="ARBA00022771"/>
    </source>
</evidence>
<dbReference type="Pfam" id="PF08797">
    <property type="entry name" value="HIRAN"/>
    <property type="match status" value="1"/>
</dbReference>
<comment type="caution">
    <text evidence="15">The sequence shown here is derived from an EMBL/GenBank/DDBJ whole genome shotgun (WGS) entry which is preliminary data.</text>
</comment>
<dbReference type="SMART" id="SM00910">
    <property type="entry name" value="HIRAN"/>
    <property type="match status" value="1"/>
</dbReference>
<comment type="subcellular location">
    <subcellularLocation>
        <location evidence="13">Nucleus</location>
    </subcellularLocation>
</comment>
<dbReference type="Gene3D" id="3.30.160.60">
    <property type="entry name" value="Classic Zinc Finger"/>
    <property type="match status" value="1"/>
</dbReference>
<evidence type="ECO:0000256" key="4">
    <source>
        <dbReference type="ARBA" id="ARBA00022723"/>
    </source>
</evidence>
<dbReference type="InterPro" id="IPR049126">
    <property type="entry name" value="FAN1-like_TPR"/>
</dbReference>